<sequence length="477" mass="50576">MTDTIWFPDPDPRAATRHGGINAAIREAIAEGVLPVGHRLPPVREVAYRLGVTPGTVARAYRDLVEDGLLAAQVGRGTFVADPGEAEAGAGPSQEAPQEEPQDEPAPLLPDLRAGMLNLATAQVADVGQGAMLHRLMTSLPAPKPGDWIGYPQPAGDAALRAALADWLARPSYGRVGPDVLVPTMGAQHGLVVLFQMLLRGPHPVVATEELAYSGIRHAAGLTRAQVVGVPMDAEGPLPDALDRVLRDSGAQIFCTTAEAHNPTTVRTSPERRQAVAEIARRRAVQIVDDDCFGAGGMEAGYRVLAPDRSWIVTSVSKSLSPELRLGVVLTPEGRATDLRATVQRQIYGLPRPLTELGTAVLASGEAARVRRAVHATIAQRNAIVQRELGAYGVVTRDKVPFAWLPMPKGWRASTFVRAAEGQDIRLRAADEFALIGGLAPNAVRLSVTGEAQEARLVAGLSRLLALLEAAPPVLEA</sequence>
<dbReference type="Pfam" id="PF00392">
    <property type="entry name" value="GntR"/>
    <property type="match status" value="1"/>
</dbReference>
<dbReference type="Proteomes" id="UP000248311">
    <property type="component" value="Unassembled WGS sequence"/>
</dbReference>
<dbReference type="InterPro" id="IPR036388">
    <property type="entry name" value="WH-like_DNA-bd_sf"/>
</dbReference>
<dbReference type="PANTHER" id="PTHR46577">
    <property type="entry name" value="HTH-TYPE TRANSCRIPTIONAL REGULATORY PROTEIN GABR"/>
    <property type="match status" value="1"/>
</dbReference>
<dbReference type="Gene3D" id="3.40.640.10">
    <property type="entry name" value="Type I PLP-dependent aspartate aminotransferase-like (Major domain)"/>
    <property type="match status" value="1"/>
</dbReference>
<dbReference type="Pfam" id="PF00155">
    <property type="entry name" value="Aminotran_1_2"/>
    <property type="match status" value="1"/>
</dbReference>
<dbReference type="Gene3D" id="1.10.10.10">
    <property type="entry name" value="Winged helix-like DNA-binding domain superfamily/Winged helix DNA-binding domain"/>
    <property type="match status" value="1"/>
</dbReference>
<dbReference type="OrthoDB" id="9804020at2"/>
<evidence type="ECO:0000256" key="1">
    <source>
        <dbReference type="ARBA" id="ARBA00005384"/>
    </source>
</evidence>
<dbReference type="AlphaFoldDB" id="A0A318SW42"/>
<gene>
    <name evidence="8" type="ORF">DFP88_101755</name>
</gene>
<dbReference type="InterPro" id="IPR051446">
    <property type="entry name" value="HTH_trans_reg/aminotransferase"/>
</dbReference>
<comment type="caution">
    <text evidence="8">The sequence shown here is derived from an EMBL/GenBank/DDBJ whole genome shotgun (WGS) entry which is preliminary data.</text>
</comment>
<dbReference type="EMBL" id="QJTE01000001">
    <property type="protein sequence ID" value="PYE86080.1"/>
    <property type="molecule type" value="Genomic_DNA"/>
</dbReference>
<evidence type="ECO:0000256" key="4">
    <source>
        <dbReference type="ARBA" id="ARBA00023125"/>
    </source>
</evidence>
<dbReference type="InterPro" id="IPR015424">
    <property type="entry name" value="PyrdxlP-dep_Trfase"/>
</dbReference>
<dbReference type="CDD" id="cd00609">
    <property type="entry name" value="AAT_like"/>
    <property type="match status" value="1"/>
</dbReference>
<evidence type="ECO:0000313" key="9">
    <source>
        <dbReference type="Proteomes" id="UP000248311"/>
    </source>
</evidence>
<evidence type="ECO:0000256" key="2">
    <source>
        <dbReference type="ARBA" id="ARBA00022898"/>
    </source>
</evidence>
<dbReference type="GO" id="GO:0030170">
    <property type="term" value="F:pyridoxal phosphate binding"/>
    <property type="evidence" value="ECO:0007669"/>
    <property type="project" value="InterPro"/>
</dbReference>
<dbReference type="InterPro" id="IPR036390">
    <property type="entry name" value="WH_DNA-bd_sf"/>
</dbReference>
<keyword evidence="2" id="KW-0663">Pyridoxal phosphate</keyword>
<feature type="compositionally biased region" description="Low complexity" evidence="6">
    <location>
        <begin position="81"/>
        <end position="96"/>
    </location>
</feature>
<name>A0A318SW42_9RHOB</name>
<protein>
    <submittedName>
        <fullName evidence="8">DNA-binding transcriptional MocR family regulator</fullName>
    </submittedName>
</protein>
<dbReference type="RefSeq" id="WP_110813076.1">
    <property type="nucleotide sequence ID" value="NZ_QJTE01000001.1"/>
</dbReference>
<dbReference type="GO" id="GO:0003700">
    <property type="term" value="F:DNA-binding transcription factor activity"/>
    <property type="evidence" value="ECO:0007669"/>
    <property type="project" value="InterPro"/>
</dbReference>
<dbReference type="InterPro" id="IPR015421">
    <property type="entry name" value="PyrdxlP-dep_Trfase_major"/>
</dbReference>
<keyword evidence="3" id="KW-0805">Transcription regulation</keyword>
<keyword evidence="4 8" id="KW-0238">DNA-binding</keyword>
<evidence type="ECO:0000256" key="3">
    <source>
        <dbReference type="ARBA" id="ARBA00023015"/>
    </source>
</evidence>
<dbReference type="CDD" id="cd07377">
    <property type="entry name" value="WHTH_GntR"/>
    <property type="match status" value="1"/>
</dbReference>
<dbReference type="InterPro" id="IPR000524">
    <property type="entry name" value="Tscrpt_reg_HTH_GntR"/>
</dbReference>
<feature type="region of interest" description="Disordered" evidence="6">
    <location>
        <begin position="81"/>
        <end position="109"/>
    </location>
</feature>
<comment type="similarity">
    <text evidence="1">In the C-terminal section; belongs to the class-I pyridoxal-phosphate-dependent aminotransferase family.</text>
</comment>
<dbReference type="SUPFAM" id="SSF53383">
    <property type="entry name" value="PLP-dependent transferases"/>
    <property type="match status" value="1"/>
</dbReference>
<evidence type="ECO:0000256" key="5">
    <source>
        <dbReference type="ARBA" id="ARBA00023163"/>
    </source>
</evidence>
<dbReference type="PANTHER" id="PTHR46577:SF1">
    <property type="entry name" value="HTH-TYPE TRANSCRIPTIONAL REGULATORY PROTEIN GABR"/>
    <property type="match status" value="1"/>
</dbReference>
<dbReference type="PROSITE" id="PS50949">
    <property type="entry name" value="HTH_GNTR"/>
    <property type="match status" value="1"/>
</dbReference>
<dbReference type="SMART" id="SM00345">
    <property type="entry name" value="HTH_GNTR"/>
    <property type="match status" value="1"/>
</dbReference>
<keyword evidence="5" id="KW-0804">Transcription</keyword>
<reference evidence="8 9" key="1">
    <citation type="submission" date="2018-06" db="EMBL/GenBank/DDBJ databases">
        <title>Genomic Encyclopedia of Type Strains, Phase III (KMG-III): the genomes of soil and plant-associated and newly described type strains.</title>
        <authorList>
            <person name="Whitman W."/>
        </authorList>
    </citation>
    <scope>NUCLEOTIDE SEQUENCE [LARGE SCALE GENOMIC DNA]</scope>
    <source>
        <strain evidence="8 9">CECT 9025</strain>
    </source>
</reference>
<evidence type="ECO:0000313" key="8">
    <source>
        <dbReference type="EMBL" id="PYE86080.1"/>
    </source>
</evidence>
<dbReference type="SUPFAM" id="SSF46785">
    <property type="entry name" value="Winged helix' DNA-binding domain"/>
    <property type="match status" value="1"/>
</dbReference>
<feature type="domain" description="HTH gntR-type" evidence="7">
    <location>
        <begin position="15"/>
        <end position="83"/>
    </location>
</feature>
<evidence type="ECO:0000259" key="7">
    <source>
        <dbReference type="PROSITE" id="PS50949"/>
    </source>
</evidence>
<dbReference type="GO" id="GO:0003677">
    <property type="term" value="F:DNA binding"/>
    <property type="evidence" value="ECO:0007669"/>
    <property type="project" value="UniProtKB-KW"/>
</dbReference>
<evidence type="ECO:0000256" key="6">
    <source>
        <dbReference type="SAM" id="MobiDB-lite"/>
    </source>
</evidence>
<organism evidence="8 9">
    <name type="scientific">Pseudoroseicyclus aestuarii</name>
    <dbReference type="NCBI Taxonomy" id="1795041"/>
    <lineage>
        <taxon>Bacteria</taxon>
        <taxon>Pseudomonadati</taxon>
        <taxon>Pseudomonadota</taxon>
        <taxon>Alphaproteobacteria</taxon>
        <taxon>Rhodobacterales</taxon>
        <taxon>Paracoccaceae</taxon>
        <taxon>Pseudoroseicyclus</taxon>
    </lineage>
</organism>
<proteinExistence type="inferred from homology"/>
<keyword evidence="9" id="KW-1185">Reference proteome</keyword>
<accession>A0A318SW42</accession>
<dbReference type="InterPro" id="IPR004839">
    <property type="entry name" value="Aminotransferase_I/II_large"/>
</dbReference>